<sequence>MDLIGSGELETTTGADQIRTLQRAGATRWSSHFTSVSLLIDMFCSTCTLLEYMIDGGLNSNIRGKPK</sequence>
<evidence type="ECO:0000313" key="2">
    <source>
        <dbReference type="Proteomes" id="UP001281410"/>
    </source>
</evidence>
<dbReference type="PANTHER" id="PTHR11697">
    <property type="entry name" value="GENERAL TRANSCRIPTION FACTOR 2-RELATED ZINC FINGER PROTEIN"/>
    <property type="match status" value="1"/>
</dbReference>
<proteinExistence type="predicted"/>
<dbReference type="PANTHER" id="PTHR11697:SF230">
    <property type="entry name" value="ZINC FINGER, MYM DOMAIN CONTAINING 1"/>
    <property type="match status" value="1"/>
</dbReference>
<dbReference type="InterPro" id="IPR055298">
    <property type="entry name" value="AtLOH3-like"/>
</dbReference>
<dbReference type="AlphaFoldDB" id="A0AAE0DV31"/>
<feature type="non-terminal residue" evidence="1">
    <location>
        <position position="67"/>
    </location>
</feature>
<reference evidence="1" key="1">
    <citation type="journal article" date="2023" name="Plant J.">
        <title>Genome sequences and population genomics provide insights into the demographic history, inbreeding, and mutation load of two 'living fossil' tree species of Dipteronia.</title>
        <authorList>
            <person name="Feng Y."/>
            <person name="Comes H.P."/>
            <person name="Chen J."/>
            <person name="Zhu S."/>
            <person name="Lu R."/>
            <person name="Zhang X."/>
            <person name="Li P."/>
            <person name="Qiu J."/>
            <person name="Olsen K.M."/>
            <person name="Qiu Y."/>
        </authorList>
    </citation>
    <scope>NUCLEOTIDE SEQUENCE</scope>
    <source>
        <strain evidence="1">NBL</strain>
    </source>
</reference>
<accession>A0AAE0DV31</accession>
<gene>
    <name evidence="1" type="ORF">Dsin_029007</name>
</gene>
<dbReference type="Proteomes" id="UP001281410">
    <property type="component" value="Unassembled WGS sequence"/>
</dbReference>
<dbReference type="EMBL" id="JANJYJ010000009">
    <property type="protein sequence ID" value="KAK3189446.1"/>
    <property type="molecule type" value="Genomic_DNA"/>
</dbReference>
<organism evidence="1 2">
    <name type="scientific">Dipteronia sinensis</name>
    <dbReference type="NCBI Taxonomy" id="43782"/>
    <lineage>
        <taxon>Eukaryota</taxon>
        <taxon>Viridiplantae</taxon>
        <taxon>Streptophyta</taxon>
        <taxon>Embryophyta</taxon>
        <taxon>Tracheophyta</taxon>
        <taxon>Spermatophyta</taxon>
        <taxon>Magnoliopsida</taxon>
        <taxon>eudicotyledons</taxon>
        <taxon>Gunneridae</taxon>
        <taxon>Pentapetalae</taxon>
        <taxon>rosids</taxon>
        <taxon>malvids</taxon>
        <taxon>Sapindales</taxon>
        <taxon>Sapindaceae</taxon>
        <taxon>Hippocastanoideae</taxon>
        <taxon>Acereae</taxon>
        <taxon>Dipteronia</taxon>
    </lineage>
</organism>
<evidence type="ECO:0000313" key="1">
    <source>
        <dbReference type="EMBL" id="KAK3189446.1"/>
    </source>
</evidence>
<comment type="caution">
    <text evidence="1">The sequence shown here is derived from an EMBL/GenBank/DDBJ whole genome shotgun (WGS) entry which is preliminary data.</text>
</comment>
<protein>
    <submittedName>
        <fullName evidence="1">Uncharacterized protein</fullName>
    </submittedName>
</protein>
<keyword evidence="2" id="KW-1185">Reference proteome</keyword>
<name>A0AAE0DV31_9ROSI</name>